<keyword evidence="2" id="KW-0472">Membrane</keyword>
<name>R9P3Z9_PSEHS</name>
<sequence length="459" mass="50547">MRYTTLFAISLGLYATWHRSGGACLPFRELCTLLVQFSVSAVLGWRTVGIWQKDPRIIVIVFLLLTTLMVFSSLLVLSLEPKKLPNGACVLIDGGTYAFFPLAWFYAGTVLYDTIVIVLSAYRLCQHHRRVAMQMRGDAGSSSEGGARWTKWVRLRWNNLTPLLFRLTANGLLYLGFSTAFNIACYIAGYQKPDHAQDLMILYSAVMWIVCQHLMLLEIKAVWRDRLVRGKMKDAEADETDKLIARILQASWSFKSPPPMASEALTRNVEVVEVQSQELVLSLSIDSCLRAAPGSAGGAASASQSNKATSTSSPPTGRYWNDSEIDPSSVHQLHDFRPPSPRATLDPLAGSSTLGLIKHPLMDTARHNDPPNLAAPTMKREHLEVKDVRDSDSTNAVSALEVADMLANMSDDAKTTALELAGMDSVHPVAIASLDASRRHLSSRSADRRRAAWIIGPPL</sequence>
<evidence type="ECO:0000313" key="3">
    <source>
        <dbReference type="EMBL" id="GAC96024.1"/>
    </source>
</evidence>
<evidence type="ECO:0000313" key="4">
    <source>
        <dbReference type="Proteomes" id="UP000014071"/>
    </source>
</evidence>
<dbReference type="OrthoDB" id="3346251at2759"/>
<feature type="compositionally biased region" description="Polar residues" evidence="1">
    <location>
        <begin position="304"/>
        <end position="315"/>
    </location>
</feature>
<organism evidence="3 4">
    <name type="scientific">Pseudozyma hubeiensis (strain SY62)</name>
    <name type="common">Yeast</name>
    <dbReference type="NCBI Taxonomy" id="1305764"/>
    <lineage>
        <taxon>Eukaryota</taxon>
        <taxon>Fungi</taxon>
        <taxon>Dikarya</taxon>
        <taxon>Basidiomycota</taxon>
        <taxon>Ustilaginomycotina</taxon>
        <taxon>Ustilaginomycetes</taxon>
        <taxon>Ustilaginales</taxon>
        <taxon>Ustilaginaceae</taxon>
        <taxon>Pseudozyma</taxon>
    </lineage>
</organism>
<dbReference type="AlphaFoldDB" id="R9P3Z9"/>
<keyword evidence="2" id="KW-0812">Transmembrane</keyword>
<evidence type="ECO:0000256" key="2">
    <source>
        <dbReference type="SAM" id="Phobius"/>
    </source>
</evidence>
<dbReference type="EMBL" id="DF238800">
    <property type="protein sequence ID" value="GAC96024.1"/>
    <property type="molecule type" value="Genomic_DNA"/>
</dbReference>
<feature type="transmembrane region" description="Helical" evidence="2">
    <location>
        <begin position="201"/>
        <end position="223"/>
    </location>
</feature>
<dbReference type="Proteomes" id="UP000014071">
    <property type="component" value="Unassembled WGS sequence"/>
</dbReference>
<feature type="transmembrane region" description="Helical" evidence="2">
    <location>
        <begin position="99"/>
        <end position="125"/>
    </location>
</feature>
<evidence type="ECO:0000256" key="1">
    <source>
        <dbReference type="SAM" id="MobiDB-lite"/>
    </source>
</evidence>
<feature type="transmembrane region" description="Helical" evidence="2">
    <location>
        <begin position="163"/>
        <end position="189"/>
    </location>
</feature>
<keyword evidence="2" id="KW-1133">Transmembrane helix</keyword>
<accession>R9P3Z9</accession>
<proteinExistence type="predicted"/>
<dbReference type="eggNOG" id="ENOG502SWBR">
    <property type="taxonomic scope" value="Eukaryota"/>
</dbReference>
<dbReference type="InterPro" id="IPR018247">
    <property type="entry name" value="EF_Hand_1_Ca_BS"/>
</dbReference>
<reference evidence="4" key="1">
    <citation type="journal article" date="2013" name="Genome Announc.">
        <title>Draft genome sequence of the basidiomycetous yeast-like fungus Pseudozyma hubeiensis SY62, which produces an abundant amount of the biosurfactant mannosylerythritol lipids.</title>
        <authorList>
            <person name="Konishi M."/>
            <person name="Hatada Y."/>
            <person name="Horiuchi J."/>
        </authorList>
    </citation>
    <scope>NUCLEOTIDE SEQUENCE [LARGE SCALE GENOMIC DNA]</scope>
    <source>
        <strain evidence="4">SY62</strain>
    </source>
</reference>
<dbReference type="RefSeq" id="XP_012189611.1">
    <property type="nucleotide sequence ID" value="XM_012334221.1"/>
</dbReference>
<dbReference type="HOGENOM" id="CLU_595998_0_0_1"/>
<feature type="transmembrane region" description="Helical" evidence="2">
    <location>
        <begin position="57"/>
        <end position="79"/>
    </location>
</feature>
<keyword evidence="4" id="KW-1185">Reference proteome</keyword>
<protein>
    <recommendedName>
        <fullName evidence="5">Transmembrane protein</fullName>
    </recommendedName>
</protein>
<dbReference type="PROSITE" id="PS00018">
    <property type="entry name" value="EF_HAND_1"/>
    <property type="match status" value="1"/>
</dbReference>
<feature type="region of interest" description="Disordered" evidence="1">
    <location>
        <begin position="294"/>
        <end position="351"/>
    </location>
</feature>
<dbReference type="GeneID" id="24108890"/>
<evidence type="ECO:0008006" key="5">
    <source>
        <dbReference type="Google" id="ProtNLM"/>
    </source>
</evidence>
<feature type="compositionally biased region" description="Low complexity" evidence="1">
    <location>
        <begin position="294"/>
        <end position="303"/>
    </location>
</feature>
<gene>
    <name evidence="3" type="ORF">PHSY_003603</name>
</gene>